<evidence type="ECO:0000313" key="6">
    <source>
        <dbReference type="Proteomes" id="UP000288805"/>
    </source>
</evidence>
<dbReference type="PANTHER" id="PTHR11783">
    <property type="entry name" value="SULFOTRANSFERASE SULT"/>
    <property type="match status" value="1"/>
</dbReference>
<dbReference type="AlphaFoldDB" id="A0A438I8A4"/>
<sequence length="166" mass="19386">MDINNHLSSPFDSQHTIFHIHPLTLLVDLSYLELDKFISLWHFVNHNRPEPLQPDSLEAGLEMVCKGIEECGPYWDHVLGYWRMSRERPEKVLFLKYEDLKNDIICQLKRLAHVLGVPFSKEEERQGMIEEISRLYSLDSLKNLEENMNGMHTNGLKIAVSIGNER</sequence>
<accession>A0A438I8A4</accession>
<feature type="domain" description="Sulfotransferase" evidence="4">
    <location>
        <begin position="35"/>
        <end position="148"/>
    </location>
</feature>
<name>A0A438I8A4_VITVI</name>
<dbReference type="Pfam" id="PF00685">
    <property type="entry name" value="Sulfotransfer_1"/>
    <property type="match status" value="1"/>
</dbReference>
<evidence type="ECO:0000256" key="3">
    <source>
        <dbReference type="RuleBase" id="RU361155"/>
    </source>
</evidence>
<dbReference type="EC" id="2.8.2.-" evidence="3"/>
<dbReference type="InterPro" id="IPR027417">
    <property type="entry name" value="P-loop_NTPase"/>
</dbReference>
<keyword evidence="2 3" id="KW-0808">Transferase</keyword>
<organism evidence="5 6">
    <name type="scientific">Vitis vinifera</name>
    <name type="common">Grape</name>
    <dbReference type="NCBI Taxonomy" id="29760"/>
    <lineage>
        <taxon>Eukaryota</taxon>
        <taxon>Viridiplantae</taxon>
        <taxon>Streptophyta</taxon>
        <taxon>Embryophyta</taxon>
        <taxon>Tracheophyta</taxon>
        <taxon>Spermatophyta</taxon>
        <taxon>Magnoliopsida</taxon>
        <taxon>eudicotyledons</taxon>
        <taxon>Gunneridae</taxon>
        <taxon>Pentapetalae</taxon>
        <taxon>rosids</taxon>
        <taxon>Vitales</taxon>
        <taxon>Vitaceae</taxon>
        <taxon>Viteae</taxon>
        <taxon>Vitis</taxon>
    </lineage>
</organism>
<evidence type="ECO:0000313" key="5">
    <source>
        <dbReference type="EMBL" id="RVW92941.1"/>
    </source>
</evidence>
<gene>
    <name evidence="5" type="primary">SOT15_1</name>
    <name evidence="5" type="ORF">CK203_032718</name>
</gene>
<dbReference type="Gene3D" id="3.40.50.300">
    <property type="entry name" value="P-loop containing nucleotide triphosphate hydrolases"/>
    <property type="match status" value="1"/>
</dbReference>
<dbReference type="InterPro" id="IPR000863">
    <property type="entry name" value="Sulfotransferase_dom"/>
</dbReference>
<evidence type="ECO:0000259" key="4">
    <source>
        <dbReference type="Pfam" id="PF00685"/>
    </source>
</evidence>
<dbReference type="EMBL" id="QGNW01000132">
    <property type="protein sequence ID" value="RVW92941.1"/>
    <property type="molecule type" value="Genomic_DNA"/>
</dbReference>
<evidence type="ECO:0000256" key="2">
    <source>
        <dbReference type="ARBA" id="ARBA00022679"/>
    </source>
</evidence>
<proteinExistence type="inferred from homology"/>
<dbReference type="GO" id="GO:0008146">
    <property type="term" value="F:sulfotransferase activity"/>
    <property type="evidence" value="ECO:0007669"/>
    <property type="project" value="InterPro"/>
</dbReference>
<reference evidence="5 6" key="1">
    <citation type="journal article" date="2018" name="PLoS Genet.">
        <title>Population sequencing reveals clonal diversity and ancestral inbreeding in the grapevine cultivar Chardonnay.</title>
        <authorList>
            <person name="Roach M.J."/>
            <person name="Johnson D.L."/>
            <person name="Bohlmann J."/>
            <person name="van Vuuren H.J."/>
            <person name="Jones S.J."/>
            <person name="Pretorius I.S."/>
            <person name="Schmidt S.A."/>
            <person name="Borneman A.R."/>
        </authorList>
    </citation>
    <scope>NUCLEOTIDE SEQUENCE [LARGE SCALE GENOMIC DNA]</scope>
    <source>
        <strain evidence="6">cv. Chardonnay</strain>
        <tissue evidence="5">Leaf</tissue>
    </source>
</reference>
<dbReference type="Proteomes" id="UP000288805">
    <property type="component" value="Unassembled WGS sequence"/>
</dbReference>
<dbReference type="SUPFAM" id="SSF52540">
    <property type="entry name" value="P-loop containing nucleoside triphosphate hydrolases"/>
    <property type="match status" value="1"/>
</dbReference>
<evidence type="ECO:0000256" key="1">
    <source>
        <dbReference type="ARBA" id="ARBA00005771"/>
    </source>
</evidence>
<protein>
    <recommendedName>
        <fullName evidence="3">Sulfotransferase</fullName>
        <ecNumber evidence="3">2.8.2.-</ecNumber>
    </recommendedName>
</protein>
<comment type="caution">
    <text evidence="5">The sequence shown here is derived from an EMBL/GenBank/DDBJ whole genome shotgun (WGS) entry which is preliminary data.</text>
</comment>
<comment type="similarity">
    <text evidence="1 3">Belongs to the sulfotransferase 1 family.</text>
</comment>